<comment type="caution">
    <text evidence="6">The sequence shown here is derived from an EMBL/GenBank/DDBJ whole genome shotgun (WGS) entry which is preliminary data.</text>
</comment>
<evidence type="ECO:0000313" key="6">
    <source>
        <dbReference type="EMBL" id="TDL42390.1"/>
    </source>
</evidence>
<dbReference type="InterPro" id="IPR004408">
    <property type="entry name" value="Biotin_CoA_COase_ligase"/>
</dbReference>
<dbReference type="Gene3D" id="2.30.30.100">
    <property type="match status" value="1"/>
</dbReference>
<evidence type="ECO:0000313" key="7">
    <source>
        <dbReference type="Proteomes" id="UP000295163"/>
    </source>
</evidence>
<evidence type="ECO:0000256" key="3">
    <source>
        <dbReference type="ARBA" id="ARBA00024227"/>
    </source>
</evidence>
<evidence type="ECO:0000256" key="4">
    <source>
        <dbReference type="SAM" id="MobiDB-lite"/>
    </source>
</evidence>
<dbReference type="EC" id="6.3.4.15" evidence="3"/>
<dbReference type="Pfam" id="PF03099">
    <property type="entry name" value="BPL_LplA_LipB"/>
    <property type="match status" value="1"/>
</dbReference>
<dbReference type="GO" id="GO:0004077">
    <property type="term" value="F:biotin--[biotin carboxyl-carrier protein] ligase activity"/>
    <property type="evidence" value="ECO:0007669"/>
    <property type="project" value="UniProtKB-EC"/>
</dbReference>
<dbReference type="AlphaFoldDB" id="A0A4R5YBQ4"/>
<evidence type="ECO:0000256" key="1">
    <source>
        <dbReference type="ARBA" id="ARBA00022598"/>
    </source>
</evidence>
<dbReference type="InterPro" id="IPR045864">
    <property type="entry name" value="aa-tRNA-synth_II/BPL/LPL"/>
</dbReference>
<dbReference type="SUPFAM" id="SSF55681">
    <property type="entry name" value="Class II aaRS and biotin synthetases"/>
    <property type="match status" value="1"/>
</dbReference>
<proteinExistence type="predicted"/>
<reference evidence="6 7" key="1">
    <citation type="submission" date="2019-03" db="EMBL/GenBank/DDBJ databases">
        <title>Genome Sequencing and Assembly of Various Microbes Isolated from Partially Reclaimed Soil and Acid Mine Drainage (AMD) Site.</title>
        <authorList>
            <person name="Steinbock B."/>
            <person name="Bechtold R."/>
            <person name="Sevigny J.L."/>
            <person name="Thomas D."/>
            <person name="Cuthill L.R."/>
            <person name="Aveiro Johannsen E.J."/>
            <person name="Thomas K."/>
            <person name="Ghosh A."/>
        </authorList>
    </citation>
    <scope>NUCLEOTIDE SEQUENCE [LARGE SCALE GENOMIC DNA]</scope>
    <source>
        <strain evidence="6 7">S-A3</strain>
    </source>
</reference>
<feature type="region of interest" description="Disordered" evidence="4">
    <location>
        <begin position="1"/>
        <end position="43"/>
    </location>
</feature>
<evidence type="ECO:0000256" key="2">
    <source>
        <dbReference type="ARBA" id="ARBA00023267"/>
    </source>
</evidence>
<protein>
    <recommendedName>
        <fullName evidence="3">biotin--[biotin carboxyl-carrier protein] ligase</fullName>
        <ecNumber evidence="3">6.3.4.15</ecNumber>
    </recommendedName>
</protein>
<dbReference type="NCBIfam" id="TIGR00121">
    <property type="entry name" value="birA_ligase"/>
    <property type="match status" value="1"/>
</dbReference>
<dbReference type="PANTHER" id="PTHR12835:SF5">
    <property type="entry name" value="BIOTIN--PROTEIN LIGASE"/>
    <property type="match status" value="1"/>
</dbReference>
<dbReference type="InterPro" id="IPR004143">
    <property type="entry name" value="BPL_LPL_catalytic"/>
</dbReference>
<dbReference type="Proteomes" id="UP000295163">
    <property type="component" value="Unassembled WGS sequence"/>
</dbReference>
<feature type="domain" description="BPL/LPL catalytic" evidence="5">
    <location>
        <begin position="64"/>
        <end position="249"/>
    </location>
</feature>
<dbReference type="PROSITE" id="PS51733">
    <property type="entry name" value="BPL_LPL_CATALYTIC"/>
    <property type="match status" value="1"/>
</dbReference>
<sequence>MWSEHYADGARPDSTDRPGPRGPARDDRPVTTDPRSTVPDPCAADLREPALLAALADLGLGRIDVLDEVGSTNEHLTAAVTRQARGPRPERPWTDLSLVLTGHQSAGRGRLDRVWTTEPGTALTFSLLLRPADARGRPLPTQHFPWLTLLMAAAVVDALDGLAAAGARIKWPNDVLVDGRKAAGLLAGLVLDGQHPPAVVLGTGINVAQEELPVDTATSVRRATGREVERAAVLRAVLGAFVPVYRQFCADPEAAVRPGGPLRARITERMETIGRPVRAELPGGAAPVTGTATGLGEHGGLLVREDGGAEREVTAGDVVHLRPAPHAPGTV</sequence>
<keyword evidence="1 6" id="KW-0436">Ligase</keyword>
<name>A0A4R5YBQ4_KOCRO</name>
<dbReference type="InterPro" id="IPR003142">
    <property type="entry name" value="BPL_C"/>
</dbReference>
<keyword evidence="2" id="KW-0092">Biotin</keyword>
<dbReference type="EMBL" id="SMZT01000004">
    <property type="protein sequence ID" value="TDL42390.1"/>
    <property type="molecule type" value="Genomic_DNA"/>
</dbReference>
<organism evidence="6 7">
    <name type="scientific">Kocuria rosea</name>
    <name type="common">Deinococcus erythromyxa</name>
    <name type="synonym">Micrococcus rubens</name>
    <dbReference type="NCBI Taxonomy" id="1275"/>
    <lineage>
        <taxon>Bacteria</taxon>
        <taxon>Bacillati</taxon>
        <taxon>Actinomycetota</taxon>
        <taxon>Actinomycetes</taxon>
        <taxon>Micrococcales</taxon>
        <taxon>Micrococcaceae</taxon>
        <taxon>Kocuria</taxon>
    </lineage>
</organism>
<dbReference type="PANTHER" id="PTHR12835">
    <property type="entry name" value="BIOTIN PROTEIN LIGASE"/>
    <property type="match status" value="1"/>
</dbReference>
<feature type="compositionally biased region" description="Basic and acidic residues" evidence="4">
    <location>
        <begin position="1"/>
        <end position="30"/>
    </location>
</feature>
<dbReference type="Gene3D" id="3.30.930.10">
    <property type="entry name" value="Bira Bifunctional Protein, Domain 2"/>
    <property type="match status" value="1"/>
</dbReference>
<dbReference type="Pfam" id="PF02237">
    <property type="entry name" value="BPL_C"/>
    <property type="match status" value="1"/>
</dbReference>
<dbReference type="CDD" id="cd16442">
    <property type="entry name" value="BPL"/>
    <property type="match status" value="1"/>
</dbReference>
<gene>
    <name evidence="6" type="ORF">E2R59_10595</name>
</gene>
<dbReference type="GO" id="GO:0005737">
    <property type="term" value="C:cytoplasm"/>
    <property type="evidence" value="ECO:0007669"/>
    <property type="project" value="TreeGrafter"/>
</dbReference>
<accession>A0A4R5YBQ4</accession>
<evidence type="ECO:0000259" key="5">
    <source>
        <dbReference type="PROSITE" id="PS51733"/>
    </source>
</evidence>